<evidence type="ECO:0000313" key="2">
    <source>
        <dbReference type="EMBL" id="CAK5276841.1"/>
    </source>
</evidence>
<reference evidence="1" key="1">
    <citation type="submission" date="2023-11" db="EMBL/GenBank/DDBJ databases">
        <authorList>
            <person name="De Vega J J."/>
            <person name="De Vega J J."/>
        </authorList>
    </citation>
    <scope>NUCLEOTIDE SEQUENCE</scope>
</reference>
<organism evidence="1 3">
    <name type="scientific">Mycena citricolor</name>
    <dbReference type="NCBI Taxonomy" id="2018698"/>
    <lineage>
        <taxon>Eukaryota</taxon>
        <taxon>Fungi</taxon>
        <taxon>Dikarya</taxon>
        <taxon>Basidiomycota</taxon>
        <taxon>Agaricomycotina</taxon>
        <taxon>Agaricomycetes</taxon>
        <taxon>Agaricomycetidae</taxon>
        <taxon>Agaricales</taxon>
        <taxon>Marasmiineae</taxon>
        <taxon>Mycenaceae</taxon>
        <taxon>Mycena</taxon>
    </lineage>
</organism>
<dbReference type="EMBL" id="CAVNYO010000414">
    <property type="protein sequence ID" value="CAK5276841.1"/>
    <property type="molecule type" value="Genomic_DNA"/>
</dbReference>
<proteinExistence type="predicted"/>
<evidence type="ECO:0000313" key="3">
    <source>
        <dbReference type="Proteomes" id="UP001295794"/>
    </source>
</evidence>
<feature type="non-terminal residue" evidence="1">
    <location>
        <position position="53"/>
    </location>
</feature>
<dbReference type="Proteomes" id="UP001295794">
    <property type="component" value="Unassembled WGS sequence"/>
</dbReference>
<dbReference type="AlphaFoldDB" id="A0AAD2Q4V6"/>
<accession>A0AAD2Q4V6</accession>
<name>A0AAD2Q4V6_9AGAR</name>
<sequence>MESREDAPTCAFNSFASRSQHNPSSVVQSWGTAVRVVPGILGCDWDLVIRLID</sequence>
<comment type="caution">
    <text evidence="1">The sequence shown here is derived from an EMBL/GenBank/DDBJ whole genome shotgun (WGS) entry which is preliminary data.</text>
</comment>
<protein>
    <submittedName>
        <fullName evidence="1">Uncharacterized protein</fullName>
    </submittedName>
</protein>
<gene>
    <name evidence="1" type="ORF">MYCIT1_LOCUS24716</name>
    <name evidence="2" type="ORF">MYCIT1_LOCUS25440</name>
</gene>
<dbReference type="EMBL" id="CAVNYO010000406">
    <property type="protein sequence ID" value="CAK5276461.1"/>
    <property type="molecule type" value="Genomic_DNA"/>
</dbReference>
<keyword evidence="3" id="KW-1185">Reference proteome</keyword>
<evidence type="ECO:0000313" key="1">
    <source>
        <dbReference type="EMBL" id="CAK5276461.1"/>
    </source>
</evidence>